<dbReference type="InterPro" id="IPR013083">
    <property type="entry name" value="Znf_RING/FYVE/PHD"/>
</dbReference>
<dbReference type="VEuPathDB" id="FungiDB:CC1G_05761"/>
<dbReference type="GeneID" id="6008164"/>
<evidence type="ECO:0000313" key="9">
    <source>
        <dbReference type="Proteomes" id="UP000001861"/>
    </source>
</evidence>
<gene>
    <name evidence="8" type="ORF">CC1G_05761</name>
</gene>
<dbReference type="InterPro" id="IPR027370">
    <property type="entry name" value="Znf-RING_euk"/>
</dbReference>
<dbReference type="InterPro" id="IPR047126">
    <property type="entry name" value="RNF141-like"/>
</dbReference>
<keyword evidence="9" id="KW-1185">Reference proteome</keyword>
<dbReference type="HOGENOM" id="CLU_030109_0_0_1"/>
<evidence type="ECO:0000256" key="2">
    <source>
        <dbReference type="ARBA" id="ARBA00022771"/>
    </source>
</evidence>
<feature type="region of interest" description="Disordered" evidence="6">
    <location>
        <begin position="348"/>
        <end position="389"/>
    </location>
</feature>
<evidence type="ECO:0000256" key="3">
    <source>
        <dbReference type="ARBA" id="ARBA00022833"/>
    </source>
</evidence>
<evidence type="ECO:0000256" key="4">
    <source>
        <dbReference type="PROSITE-ProRule" id="PRU00175"/>
    </source>
</evidence>
<evidence type="ECO:0000259" key="7">
    <source>
        <dbReference type="PROSITE" id="PS50089"/>
    </source>
</evidence>
<dbReference type="InterPro" id="IPR058504">
    <property type="entry name" value="DUF8191"/>
</dbReference>
<dbReference type="Proteomes" id="UP000001861">
    <property type="component" value="Unassembled WGS sequence"/>
</dbReference>
<dbReference type="PROSITE" id="PS50089">
    <property type="entry name" value="ZF_RING_2"/>
    <property type="match status" value="1"/>
</dbReference>
<dbReference type="Pfam" id="PF13445">
    <property type="entry name" value="zf-RING_UBOX"/>
    <property type="match status" value="1"/>
</dbReference>
<dbReference type="SUPFAM" id="SSF57850">
    <property type="entry name" value="RING/U-box"/>
    <property type="match status" value="1"/>
</dbReference>
<feature type="compositionally biased region" description="Acidic residues" evidence="6">
    <location>
        <begin position="378"/>
        <end position="389"/>
    </location>
</feature>
<dbReference type="InterPro" id="IPR001841">
    <property type="entry name" value="Znf_RING"/>
</dbReference>
<feature type="coiled-coil region" evidence="5">
    <location>
        <begin position="224"/>
        <end position="258"/>
    </location>
</feature>
<evidence type="ECO:0000256" key="6">
    <source>
        <dbReference type="SAM" id="MobiDB-lite"/>
    </source>
</evidence>
<dbReference type="OrthoDB" id="6105938at2759"/>
<protein>
    <recommendedName>
        <fullName evidence="7">RING-type domain-containing protein</fullName>
    </recommendedName>
</protein>
<dbReference type="RefSeq" id="XP_001831690.2">
    <property type="nucleotide sequence ID" value="XM_001831638.2"/>
</dbReference>
<dbReference type="GO" id="GO:0004842">
    <property type="term" value="F:ubiquitin-protein transferase activity"/>
    <property type="evidence" value="ECO:0007669"/>
    <property type="project" value="TreeGrafter"/>
</dbReference>
<dbReference type="GO" id="GO:0008270">
    <property type="term" value="F:zinc ion binding"/>
    <property type="evidence" value="ECO:0007669"/>
    <property type="project" value="UniProtKB-KW"/>
</dbReference>
<dbReference type="AlphaFoldDB" id="A8NA34"/>
<comment type="caution">
    <text evidence="8">The sequence shown here is derived from an EMBL/GenBank/DDBJ whole genome shotgun (WGS) entry which is preliminary data.</text>
</comment>
<evidence type="ECO:0000256" key="1">
    <source>
        <dbReference type="ARBA" id="ARBA00022723"/>
    </source>
</evidence>
<feature type="region of interest" description="Disordered" evidence="6">
    <location>
        <begin position="43"/>
        <end position="71"/>
    </location>
</feature>
<proteinExistence type="predicted"/>
<name>A8NA34_COPC7</name>
<keyword evidence="2 4" id="KW-0863">Zinc-finger</keyword>
<dbReference type="GO" id="GO:0051865">
    <property type="term" value="P:protein autoubiquitination"/>
    <property type="evidence" value="ECO:0007669"/>
    <property type="project" value="TreeGrafter"/>
</dbReference>
<feature type="region of interest" description="Disordered" evidence="6">
    <location>
        <begin position="91"/>
        <end position="164"/>
    </location>
</feature>
<feature type="compositionally biased region" description="Acidic residues" evidence="6">
    <location>
        <begin position="357"/>
        <end position="366"/>
    </location>
</feature>
<dbReference type="PROSITE" id="PS00518">
    <property type="entry name" value="ZF_RING_1"/>
    <property type="match status" value="1"/>
</dbReference>
<organism evidence="8 9">
    <name type="scientific">Coprinopsis cinerea (strain Okayama-7 / 130 / ATCC MYA-4618 / FGSC 9003)</name>
    <name type="common">Inky cap fungus</name>
    <name type="synonym">Hormographiella aspergillata</name>
    <dbReference type="NCBI Taxonomy" id="240176"/>
    <lineage>
        <taxon>Eukaryota</taxon>
        <taxon>Fungi</taxon>
        <taxon>Dikarya</taxon>
        <taxon>Basidiomycota</taxon>
        <taxon>Agaricomycotina</taxon>
        <taxon>Agaricomycetes</taxon>
        <taxon>Agaricomycetidae</taxon>
        <taxon>Agaricales</taxon>
        <taxon>Agaricineae</taxon>
        <taxon>Psathyrellaceae</taxon>
        <taxon>Coprinopsis</taxon>
    </lineage>
</organism>
<keyword evidence="3" id="KW-0862">Zinc</keyword>
<dbReference type="STRING" id="240176.A8NA34"/>
<sequence>MSTTSQCDGVARVHGKETHKHPHSQRSYIERCAKPVAARQDIVPLSGGGSVSETSTRVQRSAHDDRDKSSSLLPIVVVPHVDGRSPIKRASLPAAYPPQAQATSGSSLARHATPRDVPRPESMTSLSSNRTTKKEHVRMSLPVDSRQSHHRYTQSARSLPPIDAGKPVSEMIYSSFARQPPPVVNVVNDGGLSYGWEGMQREVELLRKAVQDMHKTTRKQTKRIEELKGQLSASAQALKDKEVEVTTLKERCAKSERVVSTVEASVQCQICMELPLRPFALSPCGHVLCLGCLQEWFKTSPGAVDDDDDDHTDSILHREKTCPCCRTPVRHRPSPIFMVKAVVSALLKERDSGEGPSSEDPDPSEDDPWKGIFPNSDPESDEDDEDEEVGAFSDDEFDQDVHSWMFSLQERTAARWAWSSESDEEEEEEGSGRYADYDTSSEEQLPHPSTFVAPRWEPAWIPIDPTDYDFTGMDYDARESVLALLRRGCSWEMIQNFNMRYSHSRGIVVPLHSIDDLYAATTNLDEGVDGETVYHVHLGWNITLDEEDVDGERYMHSVLFDIQNRPERWRITRRHGGSVEVRKLVPATELDEYYTTDSDDYPDDSDGEVDDMDID</sequence>
<dbReference type="OMA" id="CTREMIN"/>
<dbReference type="EMBL" id="AACS02000007">
    <property type="protein sequence ID" value="EAU90223.2"/>
    <property type="molecule type" value="Genomic_DNA"/>
</dbReference>
<dbReference type="InParanoid" id="A8NA34"/>
<dbReference type="PANTHER" id="PTHR12109:SF3">
    <property type="entry name" value="RING FINGER PROTEIN 141"/>
    <property type="match status" value="1"/>
</dbReference>
<keyword evidence="1" id="KW-0479">Metal-binding</keyword>
<dbReference type="Gene3D" id="3.30.40.10">
    <property type="entry name" value="Zinc/RING finger domain, C3HC4 (zinc finger)"/>
    <property type="match status" value="1"/>
</dbReference>
<feature type="region of interest" description="Disordered" evidence="6">
    <location>
        <begin position="594"/>
        <end position="615"/>
    </location>
</feature>
<dbReference type="Pfam" id="PF26609">
    <property type="entry name" value="DUF8191"/>
    <property type="match status" value="1"/>
</dbReference>
<feature type="region of interest" description="Disordered" evidence="6">
    <location>
        <begin position="1"/>
        <end position="27"/>
    </location>
</feature>
<dbReference type="eggNOG" id="KOG2177">
    <property type="taxonomic scope" value="Eukaryota"/>
</dbReference>
<reference evidence="8 9" key="1">
    <citation type="journal article" date="2010" name="Proc. Natl. Acad. Sci. U.S.A.">
        <title>Insights into evolution of multicellular fungi from the assembled chromosomes of the mushroom Coprinopsis cinerea (Coprinus cinereus).</title>
        <authorList>
            <person name="Stajich J.E."/>
            <person name="Wilke S.K."/>
            <person name="Ahren D."/>
            <person name="Au C.H."/>
            <person name="Birren B.W."/>
            <person name="Borodovsky M."/>
            <person name="Burns C."/>
            <person name="Canback B."/>
            <person name="Casselton L.A."/>
            <person name="Cheng C.K."/>
            <person name="Deng J."/>
            <person name="Dietrich F.S."/>
            <person name="Fargo D.C."/>
            <person name="Farman M.L."/>
            <person name="Gathman A.C."/>
            <person name="Goldberg J."/>
            <person name="Guigo R."/>
            <person name="Hoegger P.J."/>
            <person name="Hooker J.B."/>
            <person name="Huggins A."/>
            <person name="James T.Y."/>
            <person name="Kamada T."/>
            <person name="Kilaru S."/>
            <person name="Kodira C."/>
            <person name="Kues U."/>
            <person name="Kupfer D."/>
            <person name="Kwan H.S."/>
            <person name="Lomsadze A."/>
            <person name="Li W."/>
            <person name="Lilly W.W."/>
            <person name="Ma L.J."/>
            <person name="Mackey A.J."/>
            <person name="Manning G."/>
            <person name="Martin F."/>
            <person name="Muraguchi H."/>
            <person name="Natvig D.O."/>
            <person name="Palmerini H."/>
            <person name="Ramesh M.A."/>
            <person name="Rehmeyer C.J."/>
            <person name="Roe B.A."/>
            <person name="Shenoy N."/>
            <person name="Stanke M."/>
            <person name="Ter-Hovhannisyan V."/>
            <person name="Tunlid A."/>
            <person name="Velagapudi R."/>
            <person name="Vision T.J."/>
            <person name="Zeng Q."/>
            <person name="Zolan M.E."/>
            <person name="Pukkila P.J."/>
        </authorList>
    </citation>
    <scope>NUCLEOTIDE SEQUENCE [LARGE SCALE GENOMIC DNA]</scope>
    <source>
        <strain evidence="9">Okayama-7 / 130 / ATCC MYA-4618 / FGSC 9003</strain>
    </source>
</reference>
<dbReference type="InterPro" id="IPR017907">
    <property type="entry name" value="Znf_RING_CS"/>
</dbReference>
<dbReference type="KEGG" id="cci:CC1G_05761"/>
<evidence type="ECO:0000313" key="8">
    <source>
        <dbReference type="EMBL" id="EAU90223.2"/>
    </source>
</evidence>
<evidence type="ECO:0000256" key="5">
    <source>
        <dbReference type="SAM" id="Coils"/>
    </source>
</evidence>
<accession>A8NA34</accession>
<dbReference type="SMART" id="SM00184">
    <property type="entry name" value="RING"/>
    <property type="match status" value="1"/>
</dbReference>
<feature type="domain" description="RING-type" evidence="7">
    <location>
        <begin position="268"/>
        <end position="326"/>
    </location>
</feature>
<keyword evidence="5" id="KW-0175">Coiled coil</keyword>
<feature type="region of interest" description="Disordered" evidence="6">
    <location>
        <begin position="416"/>
        <end position="446"/>
    </location>
</feature>
<dbReference type="PANTHER" id="PTHR12109">
    <property type="entry name" value="RING FINGER PROTEIN 141-RELATED"/>
    <property type="match status" value="1"/>
</dbReference>